<evidence type="ECO:0000313" key="2">
    <source>
        <dbReference type="EMBL" id="UNZ06998.1"/>
    </source>
</evidence>
<evidence type="ECO:0000313" key="3">
    <source>
        <dbReference type="Proteomes" id="UP000829494"/>
    </source>
</evidence>
<dbReference type="RefSeq" id="WP_003982156.1">
    <property type="nucleotide sequence ID" value="NZ_CP043497.1"/>
</dbReference>
<keyword evidence="3" id="KW-1185">Reference proteome</keyword>
<feature type="domain" description="DUF6314" evidence="1">
    <location>
        <begin position="24"/>
        <end position="156"/>
    </location>
</feature>
<dbReference type="InterPro" id="IPR045632">
    <property type="entry name" value="DUF6314"/>
</dbReference>
<reference evidence="2 3" key="1">
    <citation type="submission" date="2022-03" db="EMBL/GenBank/DDBJ databases">
        <title>Complete genome of Streptomyces rimosus ssp. rimosus R7 (=ATCC 10970).</title>
        <authorList>
            <person name="Beganovic S."/>
            <person name="Ruckert C."/>
            <person name="Busche T."/>
            <person name="Kalinowski J."/>
            <person name="Wittmann C."/>
        </authorList>
    </citation>
    <scope>NUCLEOTIDE SEQUENCE [LARGE SCALE GENOMIC DNA]</scope>
    <source>
        <strain evidence="2 3">R7</strain>
    </source>
</reference>
<proteinExistence type="predicted"/>
<dbReference type="Proteomes" id="UP000829494">
    <property type="component" value="Chromosome"/>
</dbReference>
<name>A0ABY3ZB38_STRRM</name>
<organism evidence="2 3">
    <name type="scientific">Streptomyces rimosus subsp. rimosus</name>
    <dbReference type="NCBI Taxonomy" id="132474"/>
    <lineage>
        <taxon>Bacteria</taxon>
        <taxon>Bacillati</taxon>
        <taxon>Actinomycetota</taxon>
        <taxon>Actinomycetes</taxon>
        <taxon>Kitasatosporales</taxon>
        <taxon>Streptomycetaceae</taxon>
        <taxon>Streptomyces</taxon>
    </lineage>
</organism>
<dbReference type="EMBL" id="CP094298">
    <property type="protein sequence ID" value="UNZ06998.1"/>
    <property type="molecule type" value="Genomic_DNA"/>
</dbReference>
<protein>
    <recommendedName>
        <fullName evidence="1">DUF6314 domain-containing protein</fullName>
    </recommendedName>
</protein>
<evidence type="ECO:0000259" key="1">
    <source>
        <dbReference type="Pfam" id="PF19834"/>
    </source>
</evidence>
<gene>
    <name evidence="2" type="ORF">SRIMR7_33075</name>
</gene>
<dbReference type="GeneID" id="66853862"/>
<sequence length="162" mass="17943">MSTEHDGTPAPGVRHPVPDAAAYLAGRWTIDRTVLDVRTDTRGTFHGTAHFHPETPGGTPLLHAEEGHLTWNGTTTPATRTLHLHPHPNGTATITFTDGRPFHDLNLHSGHWLTRHPCAADLYEGEFTVVSEGEWHLVWRVGGPAKEQVLRSVYRRMDRASA</sequence>
<accession>A0ABY3ZB38</accession>
<dbReference type="Pfam" id="PF19834">
    <property type="entry name" value="DUF6314"/>
    <property type="match status" value="1"/>
</dbReference>